<dbReference type="InterPro" id="IPR044611">
    <property type="entry name" value="E3A/B/C-like"/>
</dbReference>
<evidence type="ECO:0000256" key="3">
    <source>
        <dbReference type="ARBA" id="ARBA00012485"/>
    </source>
</evidence>
<dbReference type="GO" id="GO:0000209">
    <property type="term" value="P:protein polyubiquitination"/>
    <property type="evidence" value="ECO:0007669"/>
    <property type="project" value="InterPro"/>
</dbReference>
<evidence type="ECO:0000256" key="8">
    <source>
        <dbReference type="SAM" id="MobiDB-lite"/>
    </source>
</evidence>
<dbReference type="AlphaFoldDB" id="A0AAV7JF45"/>
<evidence type="ECO:0000256" key="7">
    <source>
        <dbReference type="PROSITE-ProRule" id="PRU00104"/>
    </source>
</evidence>
<dbReference type="PANTHER" id="PTHR45700">
    <property type="entry name" value="UBIQUITIN-PROTEIN LIGASE E3C"/>
    <property type="match status" value="1"/>
</dbReference>
<feature type="domain" description="HECT" evidence="9">
    <location>
        <begin position="545"/>
        <end position="873"/>
    </location>
</feature>
<organism evidence="10 11">
    <name type="scientific">Oopsacas minuta</name>
    <dbReference type="NCBI Taxonomy" id="111878"/>
    <lineage>
        <taxon>Eukaryota</taxon>
        <taxon>Metazoa</taxon>
        <taxon>Porifera</taxon>
        <taxon>Hexactinellida</taxon>
        <taxon>Hexasterophora</taxon>
        <taxon>Lyssacinosida</taxon>
        <taxon>Leucopsacidae</taxon>
        <taxon>Oopsacas</taxon>
    </lineage>
</organism>
<dbReference type="PANTHER" id="PTHR45700:SF8">
    <property type="entry name" value="HECT-TYPE E3 UBIQUITIN TRANSFERASE"/>
    <property type="match status" value="1"/>
</dbReference>
<evidence type="ECO:0000256" key="6">
    <source>
        <dbReference type="ARBA" id="ARBA00022786"/>
    </source>
</evidence>
<comment type="subcellular location">
    <subcellularLocation>
        <location evidence="2">Cytoplasm</location>
    </subcellularLocation>
</comment>
<feature type="compositionally biased region" description="Basic and acidic residues" evidence="8">
    <location>
        <begin position="79"/>
        <end position="88"/>
    </location>
</feature>
<evidence type="ECO:0000256" key="1">
    <source>
        <dbReference type="ARBA" id="ARBA00000885"/>
    </source>
</evidence>
<keyword evidence="6 7" id="KW-0833">Ubl conjugation pathway</keyword>
<dbReference type="Pfam" id="PF00632">
    <property type="entry name" value="HECT"/>
    <property type="match status" value="1"/>
</dbReference>
<feature type="compositionally biased region" description="Polar residues" evidence="8">
    <location>
        <begin position="89"/>
        <end position="102"/>
    </location>
</feature>
<keyword evidence="10" id="KW-0436">Ligase</keyword>
<protein>
    <recommendedName>
        <fullName evidence="3">HECT-type E3 ubiquitin transferase</fullName>
        <ecNumber evidence="3">2.3.2.26</ecNumber>
    </recommendedName>
</protein>
<evidence type="ECO:0000313" key="10">
    <source>
        <dbReference type="EMBL" id="KAI6647271.1"/>
    </source>
</evidence>
<comment type="catalytic activity">
    <reaction evidence="1">
        <text>S-ubiquitinyl-[E2 ubiquitin-conjugating enzyme]-L-cysteine + [acceptor protein]-L-lysine = [E2 ubiquitin-conjugating enzyme]-L-cysteine + N(6)-ubiquitinyl-[acceptor protein]-L-lysine.</text>
        <dbReference type="EC" id="2.3.2.26"/>
    </reaction>
</comment>
<dbReference type="GO" id="GO:0005737">
    <property type="term" value="C:cytoplasm"/>
    <property type="evidence" value="ECO:0007669"/>
    <property type="project" value="UniProtKB-SubCell"/>
</dbReference>
<dbReference type="InterPro" id="IPR000569">
    <property type="entry name" value="HECT_dom"/>
</dbReference>
<sequence>MKIESRVLLGEETATNSVTRRRVGRWDSVDRTEGSEGEGYDVPLENLYDYEYFDESPPAEDQIDYISSTGPSDPGGAENRSDSDRDSEGTANGVSTESSSTDLVIPPSILRDLITGLSTEPEHRGRRNKRAVRKRDKEYRLLTLDQIAELPFINEEKLSTLLAAESSIPEPESDETTPTNSHPSDRNKDLISLLTNVFSSPYALSKSFLIQKANTSMDISTNNTNAKHKITPEIAVDVVSVCKSYALLESLGDEQIEKCLSNSIHKMGKELYRINRELSRSSRGSMSLPFHLLNVYVIIMECPFLATPRFIHHGFPYLCQAIATLGSRDQEDLVVWFSKYSKENLLRIVQGFQQLITYRILELDSDEYFEVQSDDVIPVAVKSLRLFYLASLLYSKNHGFIRPYNKSRVAIDDKFLLSSRFNDPIIEKFGIYPNAITKPAAAFEDFYNESLNNIIDIQIDIENALASTRKFSFLKYSFVLNAATKVLKLFFESKVQMIEERRRTVFNLILSGGGGDDHPFLNLQVNRNSLLLDTLGNIEAVADIRPEMFKKQLRINFEGEEGLDEGGPQKEFFQLLIEQLFNPDFGMFYVMDNGTDYWFNMFSFENEASFRLIGILLGLAIYNSIILDVHFPITVYRKLLNCTPTYDDLHDSHPQMARSFADILSYKGEDFEDTYMLTFMITYTGPFGDSIEHNLKEDGDNIPVTKDNRKEYVDMYTDWLLNSSIELQFAAFKQGFDIVMKSNYLDDMFTAEEVELLVCGSQDFDFKELEKTTSYDGFTPSHKLMIYFWDVVNNFPEETKRKLLQFITGTDRVPVGGLSKIKMVIVKNGPDSDRLPSAHTCFNALLLPNYPSKEKLTERLMKALKFGKGFGMI</sequence>
<dbReference type="EC" id="2.3.2.26" evidence="3"/>
<dbReference type="Gene3D" id="3.30.2160.10">
    <property type="entry name" value="Hect, E3 ligase catalytic domain"/>
    <property type="match status" value="1"/>
</dbReference>
<proteinExistence type="predicted"/>
<evidence type="ECO:0000313" key="11">
    <source>
        <dbReference type="Proteomes" id="UP001165289"/>
    </source>
</evidence>
<name>A0AAV7JF45_9METZ</name>
<feature type="compositionally biased region" description="Basic and acidic residues" evidence="8">
    <location>
        <begin position="24"/>
        <end position="34"/>
    </location>
</feature>
<evidence type="ECO:0000256" key="4">
    <source>
        <dbReference type="ARBA" id="ARBA00022490"/>
    </source>
</evidence>
<gene>
    <name evidence="10" type="ORF">LOD99_12268</name>
</gene>
<feature type="active site" description="Glycyl thioester intermediate" evidence="7">
    <location>
        <position position="841"/>
    </location>
</feature>
<dbReference type="CDD" id="cd00078">
    <property type="entry name" value="HECTc"/>
    <property type="match status" value="1"/>
</dbReference>
<feature type="region of interest" description="Disordered" evidence="8">
    <location>
        <begin position="165"/>
        <end position="186"/>
    </location>
</feature>
<dbReference type="FunFam" id="3.30.2160.10:FF:000004">
    <property type="entry name" value="probable E3 ubiquitin-protein ligase HERC4 isoform X1"/>
    <property type="match status" value="1"/>
</dbReference>
<dbReference type="Gene3D" id="3.30.2410.10">
    <property type="entry name" value="Hect, E3 ligase catalytic domain"/>
    <property type="match status" value="1"/>
</dbReference>
<dbReference type="Proteomes" id="UP001165289">
    <property type="component" value="Unassembled WGS sequence"/>
</dbReference>
<evidence type="ECO:0000259" key="9">
    <source>
        <dbReference type="PROSITE" id="PS50237"/>
    </source>
</evidence>
<evidence type="ECO:0000256" key="5">
    <source>
        <dbReference type="ARBA" id="ARBA00022679"/>
    </source>
</evidence>
<dbReference type="PROSITE" id="PS50237">
    <property type="entry name" value="HECT"/>
    <property type="match status" value="1"/>
</dbReference>
<dbReference type="GO" id="GO:0016874">
    <property type="term" value="F:ligase activity"/>
    <property type="evidence" value="ECO:0007669"/>
    <property type="project" value="UniProtKB-KW"/>
</dbReference>
<dbReference type="Gene3D" id="3.90.1750.10">
    <property type="entry name" value="Hect, E3 ligase catalytic domains"/>
    <property type="match status" value="1"/>
</dbReference>
<feature type="compositionally biased region" description="Acidic residues" evidence="8">
    <location>
        <begin position="51"/>
        <end position="63"/>
    </location>
</feature>
<keyword evidence="4" id="KW-0963">Cytoplasm</keyword>
<reference evidence="10 11" key="1">
    <citation type="journal article" date="2023" name="BMC Biol.">
        <title>The compact genome of the sponge Oopsacas minuta (Hexactinellida) is lacking key metazoan core genes.</title>
        <authorList>
            <person name="Santini S."/>
            <person name="Schenkelaars Q."/>
            <person name="Jourda C."/>
            <person name="Duchesne M."/>
            <person name="Belahbib H."/>
            <person name="Rocher C."/>
            <person name="Selva M."/>
            <person name="Riesgo A."/>
            <person name="Vervoort M."/>
            <person name="Leys S.P."/>
            <person name="Kodjabachian L."/>
            <person name="Le Bivic A."/>
            <person name="Borchiellini C."/>
            <person name="Claverie J.M."/>
            <person name="Renard E."/>
        </authorList>
    </citation>
    <scope>NUCLEOTIDE SEQUENCE [LARGE SCALE GENOMIC DNA]</scope>
    <source>
        <strain evidence="10">SPO-2</strain>
    </source>
</reference>
<keyword evidence="5" id="KW-0808">Transferase</keyword>
<dbReference type="FunFam" id="3.30.2410.10:FF:000003">
    <property type="entry name" value="probable E3 ubiquitin-protein ligase HERC4 isoform X1"/>
    <property type="match status" value="1"/>
</dbReference>
<dbReference type="SMART" id="SM00119">
    <property type="entry name" value="HECTc"/>
    <property type="match status" value="1"/>
</dbReference>
<accession>A0AAV7JF45</accession>
<dbReference type="SUPFAM" id="SSF56204">
    <property type="entry name" value="Hect, E3 ligase catalytic domain"/>
    <property type="match status" value="1"/>
</dbReference>
<dbReference type="InterPro" id="IPR035983">
    <property type="entry name" value="Hect_E3_ubiquitin_ligase"/>
</dbReference>
<dbReference type="EMBL" id="JAKMXF010000343">
    <property type="protein sequence ID" value="KAI6647271.1"/>
    <property type="molecule type" value="Genomic_DNA"/>
</dbReference>
<comment type="caution">
    <text evidence="10">The sequence shown here is derived from an EMBL/GenBank/DDBJ whole genome shotgun (WGS) entry which is preliminary data.</text>
</comment>
<evidence type="ECO:0000256" key="2">
    <source>
        <dbReference type="ARBA" id="ARBA00004496"/>
    </source>
</evidence>
<feature type="region of interest" description="Disordered" evidence="8">
    <location>
        <begin position="16"/>
        <end position="105"/>
    </location>
</feature>
<keyword evidence="11" id="KW-1185">Reference proteome</keyword>
<dbReference type="GO" id="GO:0061630">
    <property type="term" value="F:ubiquitin protein ligase activity"/>
    <property type="evidence" value="ECO:0007669"/>
    <property type="project" value="UniProtKB-EC"/>
</dbReference>